<feature type="region of interest" description="Disordered" evidence="1">
    <location>
        <begin position="47"/>
        <end position="119"/>
    </location>
</feature>
<dbReference type="RefSeq" id="WP_014427081.1">
    <property type="nucleotide sequence ID" value="NC_017075.1"/>
</dbReference>
<feature type="chain" id="PRO_5003628257" description="DUF4124 domain-containing protein" evidence="2">
    <location>
        <begin position="20"/>
        <end position="119"/>
    </location>
</feature>
<protein>
    <recommendedName>
        <fullName evidence="5">DUF4124 domain-containing protein</fullName>
    </recommendedName>
</protein>
<dbReference type="STRING" id="983917.RGE_08680"/>
<feature type="signal peptide" evidence="2">
    <location>
        <begin position="1"/>
        <end position="19"/>
    </location>
</feature>
<dbReference type="PATRIC" id="fig|983917.3.peg.848"/>
<gene>
    <name evidence="3" type="ordered locus">RGE_08680</name>
</gene>
<evidence type="ECO:0000256" key="1">
    <source>
        <dbReference type="SAM" id="MobiDB-lite"/>
    </source>
</evidence>
<feature type="compositionally biased region" description="Basic and acidic residues" evidence="1">
    <location>
        <begin position="56"/>
        <end position="83"/>
    </location>
</feature>
<evidence type="ECO:0000313" key="3">
    <source>
        <dbReference type="EMBL" id="BAL94209.1"/>
    </source>
</evidence>
<dbReference type="KEGG" id="rge:RGE_08680"/>
<keyword evidence="4" id="KW-1185">Reference proteome</keyword>
<evidence type="ECO:0000313" key="4">
    <source>
        <dbReference type="Proteomes" id="UP000007883"/>
    </source>
</evidence>
<proteinExistence type="predicted"/>
<dbReference type="Proteomes" id="UP000007883">
    <property type="component" value="Chromosome"/>
</dbReference>
<dbReference type="eggNOG" id="ENOG50314PZ">
    <property type="taxonomic scope" value="Bacteria"/>
</dbReference>
<name>I0HMH2_RUBGI</name>
<evidence type="ECO:0008006" key="5">
    <source>
        <dbReference type="Google" id="ProtNLM"/>
    </source>
</evidence>
<accession>I0HMH2</accession>
<dbReference type="HOGENOM" id="CLU_2059680_0_0_4"/>
<feature type="compositionally biased region" description="Basic residues" evidence="1">
    <location>
        <begin position="101"/>
        <end position="119"/>
    </location>
</feature>
<reference evidence="3 4" key="1">
    <citation type="journal article" date="2012" name="J. Bacteriol.">
        <title>Complete genome sequence of phototrophic betaproteobacterium Rubrivivax gelatinosus IL144.</title>
        <authorList>
            <person name="Nagashima S."/>
            <person name="Kamimura A."/>
            <person name="Shimizu T."/>
            <person name="Nakamura-isaki S."/>
            <person name="Aono E."/>
            <person name="Sakamoto K."/>
            <person name="Ichikawa N."/>
            <person name="Nakazawa H."/>
            <person name="Sekine M."/>
            <person name="Yamazaki S."/>
            <person name="Fujita N."/>
            <person name="Shimada K."/>
            <person name="Hanada S."/>
            <person name="Nagashima K.V.P."/>
        </authorList>
    </citation>
    <scope>NUCLEOTIDE SEQUENCE [LARGE SCALE GENOMIC DNA]</scope>
    <source>
        <strain evidence="4">NBRC 100245 / IL144</strain>
    </source>
</reference>
<keyword evidence="2" id="KW-0732">Signal</keyword>
<dbReference type="AlphaFoldDB" id="I0HMH2"/>
<dbReference type="EMBL" id="AP012320">
    <property type="protein sequence ID" value="BAL94209.1"/>
    <property type="molecule type" value="Genomic_DNA"/>
</dbReference>
<organism evidence="3 4">
    <name type="scientific">Rubrivivax gelatinosus (strain NBRC 100245 / IL144)</name>
    <dbReference type="NCBI Taxonomy" id="983917"/>
    <lineage>
        <taxon>Bacteria</taxon>
        <taxon>Pseudomonadati</taxon>
        <taxon>Pseudomonadota</taxon>
        <taxon>Betaproteobacteria</taxon>
        <taxon>Burkholderiales</taxon>
        <taxon>Sphaerotilaceae</taxon>
        <taxon>Rubrivivax</taxon>
    </lineage>
</organism>
<sequence length="119" mass="12978">MRAALAFAILVLASSAADAQRIWRCGPDGRVLQDRPCDDGQALVVREDTPSAEDTAAAREVARRERAHADQLRAERQAREREAAAAPAGFVEPEKPAVKSVLKKTPKAKPKKAKKKRPD</sequence>
<evidence type="ECO:0000256" key="2">
    <source>
        <dbReference type="SAM" id="SignalP"/>
    </source>
</evidence>